<keyword evidence="9" id="KW-1185">Reference proteome</keyword>
<comment type="function">
    <text evidence="6">Catalyzes the reduction of dTDP-6-deoxy-L-lyxo-4-hexulose to yield dTDP-L-rhamnose.</text>
</comment>
<dbReference type="EC" id="1.1.1.133" evidence="3 6"/>
<evidence type="ECO:0000256" key="4">
    <source>
        <dbReference type="ARBA" id="ARBA00017099"/>
    </source>
</evidence>
<dbReference type="Pfam" id="PF04321">
    <property type="entry name" value="RmlD_sub_bind"/>
    <property type="match status" value="1"/>
</dbReference>
<reference evidence="8" key="1">
    <citation type="submission" date="2021-12" db="EMBL/GenBank/DDBJ databases">
        <authorList>
            <person name="Cha I.-T."/>
            <person name="Lee K.-E."/>
            <person name="Park S.-J."/>
        </authorList>
    </citation>
    <scope>NUCLEOTIDE SEQUENCE</scope>
    <source>
        <strain evidence="8">YSM-43</strain>
    </source>
</reference>
<evidence type="ECO:0000256" key="2">
    <source>
        <dbReference type="ARBA" id="ARBA00010944"/>
    </source>
</evidence>
<dbReference type="PANTHER" id="PTHR10491">
    <property type="entry name" value="DTDP-4-DEHYDRORHAMNOSE REDUCTASE"/>
    <property type="match status" value="1"/>
</dbReference>
<evidence type="ECO:0000313" key="9">
    <source>
        <dbReference type="Proteomes" id="UP000830454"/>
    </source>
</evidence>
<protein>
    <recommendedName>
        <fullName evidence="4 6">dTDP-4-dehydrorhamnose reductase</fullName>
        <ecNumber evidence="3 6">1.1.1.133</ecNumber>
    </recommendedName>
</protein>
<dbReference type="InterPro" id="IPR036291">
    <property type="entry name" value="NAD(P)-bd_dom_sf"/>
</dbReference>
<evidence type="ECO:0000256" key="5">
    <source>
        <dbReference type="ARBA" id="ARBA00048200"/>
    </source>
</evidence>
<evidence type="ECO:0000313" key="8">
    <source>
        <dbReference type="EMBL" id="UOX34031.1"/>
    </source>
</evidence>
<dbReference type="CDD" id="cd05254">
    <property type="entry name" value="dTDP_HR_like_SDR_e"/>
    <property type="match status" value="1"/>
</dbReference>
<comment type="catalytic activity">
    <reaction evidence="5">
        <text>dTDP-beta-L-rhamnose + NADP(+) = dTDP-4-dehydro-beta-L-rhamnose + NADPH + H(+)</text>
        <dbReference type="Rhea" id="RHEA:21796"/>
        <dbReference type="ChEBI" id="CHEBI:15378"/>
        <dbReference type="ChEBI" id="CHEBI:57510"/>
        <dbReference type="ChEBI" id="CHEBI:57783"/>
        <dbReference type="ChEBI" id="CHEBI:58349"/>
        <dbReference type="ChEBI" id="CHEBI:62830"/>
        <dbReference type="EC" id="1.1.1.133"/>
    </reaction>
</comment>
<keyword evidence="6" id="KW-0560">Oxidoreductase</keyword>
<dbReference type="PANTHER" id="PTHR10491:SF4">
    <property type="entry name" value="METHIONINE ADENOSYLTRANSFERASE 2 SUBUNIT BETA"/>
    <property type="match status" value="1"/>
</dbReference>
<evidence type="ECO:0000259" key="7">
    <source>
        <dbReference type="Pfam" id="PF04321"/>
    </source>
</evidence>
<keyword evidence="6" id="KW-0521">NADP</keyword>
<evidence type="ECO:0000256" key="1">
    <source>
        <dbReference type="ARBA" id="ARBA00004781"/>
    </source>
</evidence>
<dbReference type="SUPFAM" id="SSF51735">
    <property type="entry name" value="NAD(P)-binding Rossmann-fold domains"/>
    <property type="match status" value="1"/>
</dbReference>
<comment type="similarity">
    <text evidence="2 6">Belongs to the dTDP-4-dehydrorhamnose reductase family.</text>
</comment>
<proteinExistence type="inferred from homology"/>
<comment type="pathway">
    <text evidence="1 6">Carbohydrate biosynthesis; dTDP-L-rhamnose biosynthesis.</text>
</comment>
<dbReference type="EMBL" id="CP090145">
    <property type="protein sequence ID" value="UOX34031.1"/>
    <property type="molecule type" value="Genomic_DNA"/>
</dbReference>
<dbReference type="Gene3D" id="3.90.25.10">
    <property type="entry name" value="UDP-galactose 4-epimerase, domain 1"/>
    <property type="match status" value="1"/>
</dbReference>
<name>A0ABY4HMF1_9FLAO</name>
<evidence type="ECO:0000256" key="3">
    <source>
        <dbReference type="ARBA" id="ARBA00012929"/>
    </source>
</evidence>
<accession>A0ABY4HMF1</accession>
<gene>
    <name evidence="8" type="ORF">LXD69_00615</name>
</gene>
<reference evidence="8" key="2">
    <citation type="submission" date="2022-04" db="EMBL/GenBank/DDBJ databases">
        <title>Complete Genome Sequence of Flavobacterium sediminilitoris YSM-43, Isolated from a Tidal Sediment.</title>
        <authorList>
            <person name="Lee P.A."/>
        </authorList>
    </citation>
    <scope>NUCLEOTIDE SEQUENCE</scope>
    <source>
        <strain evidence="8">YSM-43</strain>
    </source>
</reference>
<dbReference type="InterPro" id="IPR005913">
    <property type="entry name" value="dTDP_dehydrorham_reduct"/>
</dbReference>
<sequence length="288" mass="33112">MKKILVIGSKGMAGHVILYYLKSKKNFEVFSMARSIEKSDFNFSLDVSDTNKVKTIILENQFDVIVNCIGILNKNAEENPETAIWYNSYFPHFIESITRNTTTKIIHISTDCVFSGEKGSYTENDFKDGIGFYAQSKALGEIINDKDVTIRTSIIGPELKLNGIGLLNWFLNQPENTNLKGFTNAFWTGLTTLELAKVIVAIIEQNIKGLIQVTPQNKISKYNLLKLFNTIYRNDKLIILKEDKYKIDKSLSSIRTDFNYIVPTYKKMLIEQKKWMLKNNNIYKHYSL</sequence>
<feature type="domain" description="RmlD-like substrate binding" evidence="7">
    <location>
        <begin position="3"/>
        <end position="223"/>
    </location>
</feature>
<dbReference type="Proteomes" id="UP000830454">
    <property type="component" value="Chromosome"/>
</dbReference>
<dbReference type="RefSeq" id="WP_246916645.1">
    <property type="nucleotide sequence ID" value="NZ_CP090145.1"/>
</dbReference>
<organism evidence="8 9">
    <name type="scientific">Flavobacterium sediminilitoris</name>
    <dbReference type="NCBI Taxonomy" id="2024526"/>
    <lineage>
        <taxon>Bacteria</taxon>
        <taxon>Pseudomonadati</taxon>
        <taxon>Bacteroidota</taxon>
        <taxon>Flavobacteriia</taxon>
        <taxon>Flavobacteriales</taxon>
        <taxon>Flavobacteriaceae</taxon>
        <taxon>Flavobacterium</taxon>
    </lineage>
</organism>
<evidence type="ECO:0000256" key="6">
    <source>
        <dbReference type="RuleBase" id="RU364082"/>
    </source>
</evidence>
<dbReference type="InterPro" id="IPR029903">
    <property type="entry name" value="RmlD-like-bd"/>
</dbReference>
<dbReference type="Gene3D" id="3.40.50.720">
    <property type="entry name" value="NAD(P)-binding Rossmann-like Domain"/>
    <property type="match status" value="1"/>
</dbReference>